<reference evidence="1 2" key="1">
    <citation type="submission" date="2012-10" db="EMBL/GenBank/DDBJ databases">
        <authorList>
            <person name="Zafar N."/>
            <person name="Inman J."/>
            <person name="Hall N."/>
            <person name="Lorenzi H."/>
            <person name="Caler E."/>
        </authorList>
    </citation>
    <scope>NUCLEOTIDE SEQUENCE [LARGE SCALE GENOMIC DNA]</scope>
    <source>
        <strain evidence="1 2">IP1</strain>
    </source>
</reference>
<evidence type="ECO:0000313" key="2">
    <source>
        <dbReference type="Proteomes" id="UP000014680"/>
    </source>
</evidence>
<protein>
    <submittedName>
        <fullName evidence="1">Uncharacterized protein</fullName>
    </submittedName>
</protein>
<keyword evidence="2" id="KW-1185">Reference proteome</keyword>
<dbReference type="Proteomes" id="UP000014680">
    <property type="component" value="Unassembled WGS sequence"/>
</dbReference>
<dbReference type="AlphaFoldDB" id="A0A0A1U590"/>
<organism evidence="1 2">
    <name type="scientific">Entamoeba invadens IP1</name>
    <dbReference type="NCBI Taxonomy" id="370355"/>
    <lineage>
        <taxon>Eukaryota</taxon>
        <taxon>Amoebozoa</taxon>
        <taxon>Evosea</taxon>
        <taxon>Archamoebae</taxon>
        <taxon>Mastigamoebida</taxon>
        <taxon>Entamoebidae</taxon>
        <taxon>Entamoeba</taxon>
    </lineage>
</organism>
<accession>A0A0A1U590</accession>
<sequence>MEIKTAESANGLVRTSLADKYKMYKNMHYIVQQTGKAQRTRVIVVEGSFLTLFDIQLVYRLNKMDDVRLSKLYSVTLANSVVARTNKKSAVIKTQDGNFRFSMKSKEDMDELLCDLDQAARTLGCLYTY</sequence>
<dbReference type="VEuPathDB" id="AmoebaDB:EIN_389770"/>
<dbReference type="EMBL" id="KB206629">
    <property type="protein sequence ID" value="ELP89392.1"/>
    <property type="molecule type" value="Genomic_DNA"/>
</dbReference>
<proteinExistence type="predicted"/>
<evidence type="ECO:0000313" key="1">
    <source>
        <dbReference type="EMBL" id="ELP89392.1"/>
    </source>
</evidence>
<dbReference type="KEGG" id="eiv:EIN_389770"/>
<dbReference type="GeneID" id="14888443"/>
<name>A0A0A1U590_ENTIV</name>
<dbReference type="RefSeq" id="XP_004256163.1">
    <property type="nucleotide sequence ID" value="XM_004256115.1"/>
</dbReference>
<gene>
    <name evidence="1" type="ORF">EIN_389770</name>
</gene>